<organism evidence="2 4">
    <name type="scientific">Polarella glacialis</name>
    <name type="common">Dinoflagellate</name>
    <dbReference type="NCBI Taxonomy" id="89957"/>
    <lineage>
        <taxon>Eukaryota</taxon>
        <taxon>Sar</taxon>
        <taxon>Alveolata</taxon>
        <taxon>Dinophyceae</taxon>
        <taxon>Suessiales</taxon>
        <taxon>Suessiaceae</taxon>
        <taxon>Polarella</taxon>
    </lineage>
</organism>
<dbReference type="OrthoDB" id="431027at2759"/>
<feature type="non-terminal residue" evidence="2">
    <location>
        <position position="1"/>
    </location>
</feature>
<dbReference type="EMBL" id="CAJNNV010032439">
    <property type="protein sequence ID" value="CAE8639986.1"/>
    <property type="molecule type" value="Genomic_DNA"/>
</dbReference>
<dbReference type="OMA" id="VYYRDGM"/>
<proteinExistence type="predicted"/>
<evidence type="ECO:0000313" key="3">
    <source>
        <dbReference type="EMBL" id="CAE8639986.1"/>
    </source>
</evidence>
<dbReference type="Gene3D" id="1.25.40.10">
    <property type="entry name" value="Tetratricopeptide repeat domain"/>
    <property type="match status" value="1"/>
</dbReference>
<protein>
    <recommendedName>
        <fullName evidence="6">Photosystem I assembly protein Ycf3</fullName>
    </recommendedName>
</protein>
<evidence type="ECO:0000313" key="4">
    <source>
        <dbReference type="Proteomes" id="UP000626109"/>
    </source>
</evidence>
<evidence type="ECO:0000256" key="1">
    <source>
        <dbReference type="PROSITE-ProRule" id="PRU00339"/>
    </source>
</evidence>
<reference evidence="2" key="1">
    <citation type="submission" date="2021-02" db="EMBL/GenBank/DDBJ databases">
        <authorList>
            <person name="Dougan E. K."/>
            <person name="Rhodes N."/>
            <person name="Thang M."/>
            <person name="Chan C."/>
        </authorList>
    </citation>
    <scope>NUCLEOTIDE SEQUENCE</scope>
</reference>
<evidence type="ECO:0008006" key="6">
    <source>
        <dbReference type="Google" id="ProtNLM"/>
    </source>
</evidence>
<accession>A0A813H723</accession>
<dbReference type="SUPFAM" id="SSF48452">
    <property type="entry name" value="TPR-like"/>
    <property type="match status" value="1"/>
</dbReference>
<dbReference type="AlphaFoldDB" id="A0A813H723"/>
<dbReference type="NCBIfam" id="NF002725">
    <property type="entry name" value="PRK02603.1"/>
    <property type="match status" value="1"/>
</dbReference>
<keyword evidence="1" id="KW-0802">TPR repeat</keyword>
<evidence type="ECO:0000313" key="5">
    <source>
        <dbReference type="Proteomes" id="UP000654075"/>
    </source>
</evidence>
<feature type="repeat" description="TPR" evidence="1">
    <location>
        <begin position="97"/>
        <end position="130"/>
    </location>
</feature>
<name>A0A813H723_POLGL</name>
<sequence>ACFQTTIAAGMRGHRGPHTQLCAQKPFRSDASDGGFDAVFTEISSQIIDFMPVSGNDKAAYEAYRLGMAAQTGGDLKGALLHYTEALRLEEDPIDQSYIMYNIGIVFAGNGEFSKAAKYYLLAIDSNPSLCSAYNNLACIYHRQGSKAERDYDSERSDTLYSMAAEYWNKAIKMNPMEYNDAQAWLRDTGRSDGSWEGGAWMNG</sequence>
<evidence type="ECO:0000313" key="2">
    <source>
        <dbReference type="EMBL" id="CAE8633448.1"/>
    </source>
</evidence>
<dbReference type="EMBL" id="CAJNNW010000972">
    <property type="protein sequence ID" value="CAE8633448.1"/>
    <property type="molecule type" value="Genomic_DNA"/>
</dbReference>
<comment type="caution">
    <text evidence="2">The sequence shown here is derived from an EMBL/GenBank/DDBJ whole genome shotgun (WGS) entry which is preliminary data.</text>
</comment>
<dbReference type="Pfam" id="PF13181">
    <property type="entry name" value="TPR_8"/>
    <property type="match status" value="1"/>
</dbReference>
<dbReference type="Proteomes" id="UP000654075">
    <property type="component" value="Unassembled WGS sequence"/>
</dbReference>
<dbReference type="Proteomes" id="UP000626109">
    <property type="component" value="Unassembled WGS sequence"/>
</dbReference>
<dbReference type="InterPro" id="IPR011990">
    <property type="entry name" value="TPR-like_helical_dom_sf"/>
</dbReference>
<gene>
    <name evidence="3" type="ORF">PGLA1383_LOCUS54959</name>
    <name evidence="2" type="ORF">PGLA2088_LOCUS1254</name>
</gene>
<dbReference type="PROSITE" id="PS50005">
    <property type="entry name" value="TPR"/>
    <property type="match status" value="1"/>
</dbReference>
<dbReference type="SMART" id="SM00028">
    <property type="entry name" value="TPR"/>
    <property type="match status" value="3"/>
</dbReference>
<keyword evidence="5" id="KW-1185">Reference proteome</keyword>
<dbReference type="InterPro" id="IPR019734">
    <property type="entry name" value="TPR_rpt"/>
</dbReference>